<organism evidence="1">
    <name type="scientific">hydrothermal vent metagenome</name>
    <dbReference type="NCBI Taxonomy" id="652676"/>
    <lineage>
        <taxon>unclassified sequences</taxon>
        <taxon>metagenomes</taxon>
        <taxon>ecological metagenomes</taxon>
    </lineage>
</organism>
<dbReference type="Gene3D" id="3.40.50.10320">
    <property type="entry name" value="LmbE-like"/>
    <property type="match status" value="1"/>
</dbReference>
<dbReference type="GO" id="GO:0016811">
    <property type="term" value="F:hydrolase activity, acting on carbon-nitrogen (but not peptide) bonds, in linear amides"/>
    <property type="evidence" value="ECO:0007669"/>
    <property type="project" value="TreeGrafter"/>
</dbReference>
<dbReference type="AlphaFoldDB" id="A0A3B0TCB9"/>
<dbReference type="SUPFAM" id="SSF102588">
    <property type="entry name" value="LmbE-like"/>
    <property type="match status" value="1"/>
</dbReference>
<accession>A0A3B0TCB9</accession>
<dbReference type="EMBL" id="UOEP01000037">
    <property type="protein sequence ID" value="VAW14520.1"/>
    <property type="molecule type" value="Genomic_DNA"/>
</dbReference>
<dbReference type="InterPro" id="IPR003737">
    <property type="entry name" value="GlcNAc_PI_deacetylase-related"/>
</dbReference>
<dbReference type="PANTHER" id="PTHR12993">
    <property type="entry name" value="N-ACETYLGLUCOSAMINYL-PHOSPHATIDYLINOSITOL DE-N-ACETYLASE-RELATED"/>
    <property type="match status" value="1"/>
</dbReference>
<dbReference type="Pfam" id="PF02585">
    <property type="entry name" value="PIG-L"/>
    <property type="match status" value="1"/>
</dbReference>
<gene>
    <name evidence="1" type="ORF">MNBD_BACTEROID01-1363</name>
</gene>
<dbReference type="PANTHER" id="PTHR12993:SF11">
    <property type="entry name" value="N-ACETYLGLUCOSAMINYL-PHOSPHATIDYLINOSITOL DE-N-ACETYLASE"/>
    <property type="match status" value="1"/>
</dbReference>
<protein>
    <recommendedName>
        <fullName evidence="2">PIG-L family deacetylase</fullName>
    </recommendedName>
</protein>
<evidence type="ECO:0008006" key="2">
    <source>
        <dbReference type="Google" id="ProtNLM"/>
    </source>
</evidence>
<evidence type="ECO:0000313" key="1">
    <source>
        <dbReference type="EMBL" id="VAW14520.1"/>
    </source>
</evidence>
<name>A0A3B0TCB9_9ZZZZ</name>
<dbReference type="InterPro" id="IPR024078">
    <property type="entry name" value="LmbE-like_dom_sf"/>
</dbReference>
<proteinExistence type="predicted"/>
<reference evidence="1" key="1">
    <citation type="submission" date="2018-06" db="EMBL/GenBank/DDBJ databases">
        <authorList>
            <person name="Zhirakovskaya E."/>
        </authorList>
    </citation>
    <scope>NUCLEOTIDE SEQUENCE</scope>
</reference>
<sequence>MEKVVLGIFAHPDDAEIVCAGTLSLLKKAGWSVHIATLAPGDKGTVEYSREDITKIRKAEAAEAAKLLDATYHCLDFEDVYIMYDRESVNKTTSLIRKIRPSLVFTHSPNDYMVDHDMASKLVRTACFSTGIKNLEIPEAPFEPVPFLYYCDSMEAKDILGRPIQASVFADITSEISIKEEMLACHASQRNWLLTHHKMDEYILSMKRFGKQRGKEINTEYAEGFRQHLGHGYPQHNLLKEILGDLVITKNPIN</sequence>